<dbReference type="SUPFAM" id="SSF103473">
    <property type="entry name" value="MFS general substrate transporter"/>
    <property type="match status" value="1"/>
</dbReference>
<feature type="transmembrane region" description="Helical" evidence="7">
    <location>
        <begin position="259"/>
        <end position="282"/>
    </location>
</feature>
<dbReference type="InterPro" id="IPR051788">
    <property type="entry name" value="MFS_Transporter"/>
</dbReference>
<evidence type="ECO:0000256" key="4">
    <source>
        <dbReference type="ARBA" id="ARBA00022692"/>
    </source>
</evidence>
<comment type="caution">
    <text evidence="9">The sequence shown here is derived from an EMBL/GenBank/DDBJ whole genome shotgun (WGS) entry which is preliminary data.</text>
</comment>
<dbReference type="PANTHER" id="PTHR23514:SF3">
    <property type="entry name" value="BYPASS OF STOP CODON PROTEIN 6"/>
    <property type="match status" value="1"/>
</dbReference>
<feature type="transmembrane region" description="Helical" evidence="7">
    <location>
        <begin position="352"/>
        <end position="370"/>
    </location>
</feature>
<feature type="transmembrane region" description="Helical" evidence="7">
    <location>
        <begin position="157"/>
        <end position="175"/>
    </location>
</feature>
<protein>
    <submittedName>
        <fullName evidence="9">MFS transporter</fullName>
    </submittedName>
</protein>
<name>A0ABW4YMW4_9BACL</name>
<feature type="transmembrane region" description="Helical" evidence="7">
    <location>
        <begin position="318"/>
        <end position="340"/>
    </location>
</feature>
<evidence type="ECO:0000256" key="1">
    <source>
        <dbReference type="ARBA" id="ARBA00004651"/>
    </source>
</evidence>
<gene>
    <name evidence="9" type="ORF">ACFSJH_15245</name>
</gene>
<evidence type="ECO:0000256" key="3">
    <source>
        <dbReference type="ARBA" id="ARBA00022448"/>
    </source>
</evidence>
<dbReference type="RefSeq" id="WP_377773887.1">
    <property type="nucleotide sequence ID" value="NZ_JBHUHO010000033.1"/>
</dbReference>
<keyword evidence="4 7" id="KW-0812">Transmembrane</keyword>
<dbReference type="PROSITE" id="PS50850">
    <property type="entry name" value="MFS"/>
    <property type="match status" value="1"/>
</dbReference>
<dbReference type="Pfam" id="PF07690">
    <property type="entry name" value="MFS_1"/>
    <property type="match status" value="1"/>
</dbReference>
<dbReference type="InterPro" id="IPR036259">
    <property type="entry name" value="MFS_trans_sf"/>
</dbReference>
<dbReference type="EMBL" id="JBHUHO010000033">
    <property type="protein sequence ID" value="MFD2117085.1"/>
    <property type="molecule type" value="Genomic_DNA"/>
</dbReference>
<dbReference type="Proteomes" id="UP001597362">
    <property type="component" value="Unassembled WGS sequence"/>
</dbReference>
<keyword evidence="6 7" id="KW-0472">Membrane</keyword>
<sequence length="418" mass="45131">MKKLLWLGCFSYLLIGVAHIIGGSILEQLVAHYQLSYKDGGQWIMNQFLGFLVGVLFTPALSARFGKRATVLFAIGMLTISEAAYSLLLPWGFMLSFAPLAGLGFGMTEAIVGAMIIEYTKDGKATAMSKLETFFGIGALIIPLAAAYLIQKNIWQLSFPILAAMSAVMFILWLTTSFGEVDHHLSEKAKDKEPSAPAQRGNTALGATTLKPTRKIPFGYDASSLPFLAFAVLFFLFYVGTEMSFSNYLPAILLGHTGVSEVAAASSLSVFWGAVVVGRIFAGVLAERLGYTRFLFIMTAGAAIVFGFMTVFNSYALMLVFIALTGLFFAGLFGIALVYANGLLPGHTERTTSLCVAFGGMGGAIFPRITGWFMDQYTISATLIYLAILVVGLFVLMLVLMMIGKKHTHTISNSQISA</sequence>
<dbReference type="InterPro" id="IPR020846">
    <property type="entry name" value="MFS_dom"/>
</dbReference>
<feature type="transmembrane region" description="Helical" evidence="7">
    <location>
        <begin position="44"/>
        <end position="63"/>
    </location>
</feature>
<reference evidence="10" key="1">
    <citation type="journal article" date="2019" name="Int. J. Syst. Evol. Microbiol.">
        <title>The Global Catalogue of Microorganisms (GCM) 10K type strain sequencing project: providing services to taxonomists for standard genome sequencing and annotation.</title>
        <authorList>
            <consortium name="The Broad Institute Genomics Platform"/>
            <consortium name="The Broad Institute Genome Sequencing Center for Infectious Disease"/>
            <person name="Wu L."/>
            <person name="Ma J."/>
        </authorList>
    </citation>
    <scope>NUCLEOTIDE SEQUENCE [LARGE SCALE GENOMIC DNA]</scope>
    <source>
        <strain evidence="10">GH52</strain>
    </source>
</reference>
<evidence type="ECO:0000313" key="10">
    <source>
        <dbReference type="Proteomes" id="UP001597362"/>
    </source>
</evidence>
<dbReference type="Gene3D" id="1.20.1250.20">
    <property type="entry name" value="MFS general substrate transporter like domains"/>
    <property type="match status" value="2"/>
</dbReference>
<feature type="transmembrane region" description="Helical" evidence="7">
    <location>
        <begin position="382"/>
        <end position="403"/>
    </location>
</feature>
<comment type="similarity">
    <text evidence="2">Belongs to the major facilitator superfamily.</text>
</comment>
<feature type="transmembrane region" description="Helical" evidence="7">
    <location>
        <begin position="97"/>
        <end position="119"/>
    </location>
</feature>
<keyword evidence="5 7" id="KW-1133">Transmembrane helix</keyword>
<feature type="domain" description="Major facilitator superfamily (MFS) profile" evidence="8">
    <location>
        <begin position="4"/>
        <end position="407"/>
    </location>
</feature>
<organism evidence="9 10">
    <name type="scientific">Paenibacillus yanchengensis</name>
    <dbReference type="NCBI Taxonomy" id="2035833"/>
    <lineage>
        <taxon>Bacteria</taxon>
        <taxon>Bacillati</taxon>
        <taxon>Bacillota</taxon>
        <taxon>Bacilli</taxon>
        <taxon>Bacillales</taxon>
        <taxon>Paenibacillaceae</taxon>
        <taxon>Paenibacillus</taxon>
    </lineage>
</organism>
<feature type="transmembrane region" description="Helical" evidence="7">
    <location>
        <begin position="218"/>
        <end position="239"/>
    </location>
</feature>
<feature type="transmembrane region" description="Helical" evidence="7">
    <location>
        <begin position="70"/>
        <end position="91"/>
    </location>
</feature>
<evidence type="ECO:0000256" key="6">
    <source>
        <dbReference type="ARBA" id="ARBA00023136"/>
    </source>
</evidence>
<evidence type="ECO:0000259" key="8">
    <source>
        <dbReference type="PROSITE" id="PS50850"/>
    </source>
</evidence>
<keyword evidence="3" id="KW-0813">Transport</keyword>
<feature type="transmembrane region" description="Helical" evidence="7">
    <location>
        <begin position="131"/>
        <end position="151"/>
    </location>
</feature>
<feature type="transmembrane region" description="Helical" evidence="7">
    <location>
        <begin position="294"/>
        <end position="312"/>
    </location>
</feature>
<evidence type="ECO:0000313" key="9">
    <source>
        <dbReference type="EMBL" id="MFD2117085.1"/>
    </source>
</evidence>
<dbReference type="PANTHER" id="PTHR23514">
    <property type="entry name" value="BYPASS OF STOP CODON PROTEIN 6"/>
    <property type="match status" value="1"/>
</dbReference>
<keyword evidence="10" id="KW-1185">Reference proteome</keyword>
<evidence type="ECO:0000256" key="2">
    <source>
        <dbReference type="ARBA" id="ARBA00008335"/>
    </source>
</evidence>
<proteinExistence type="inferred from homology"/>
<evidence type="ECO:0000256" key="5">
    <source>
        <dbReference type="ARBA" id="ARBA00022989"/>
    </source>
</evidence>
<accession>A0ABW4YMW4</accession>
<evidence type="ECO:0000256" key="7">
    <source>
        <dbReference type="SAM" id="Phobius"/>
    </source>
</evidence>
<comment type="subcellular location">
    <subcellularLocation>
        <location evidence="1">Cell membrane</location>
        <topology evidence="1">Multi-pass membrane protein</topology>
    </subcellularLocation>
</comment>
<dbReference type="InterPro" id="IPR011701">
    <property type="entry name" value="MFS"/>
</dbReference>